<dbReference type="Proteomes" id="UP001055879">
    <property type="component" value="Linkage Group LG10"/>
</dbReference>
<reference evidence="1 2" key="2">
    <citation type="journal article" date="2022" name="Mol. Ecol. Resour.">
        <title>The genomes of chicory, endive, great burdock and yacon provide insights into Asteraceae paleo-polyploidization history and plant inulin production.</title>
        <authorList>
            <person name="Fan W."/>
            <person name="Wang S."/>
            <person name="Wang H."/>
            <person name="Wang A."/>
            <person name="Jiang F."/>
            <person name="Liu H."/>
            <person name="Zhao H."/>
            <person name="Xu D."/>
            <person name="Zhang Y."/>
        </authorList>
    </citation>
    <scope>NUCLEOTIDE SEQUENCE [LARGE SCALE GENOMIC DNA]</scope>
    <source>
        <strain evidence="2">cv. Niubang</strain>
    </source>
</reference>
<evidence type="ECO:0000313" key="2">
    <source>
        <dbReference type="Proteomes" id="UP001055879"/>
    </source>
</evidence>
<evidence type="ECO:0000313" key="1">
    <source>
        <dbReference type="EMBL" id="KAI3698137.1"/>
    </source>
</evidence>
<proteinExistence type="predicted"/>
<gene>
    <name evidence="1" type="ORF">L6452_31249</name>
</gene>
<protein>
    <submittedName>
        <fullName evidence="1">Uncharacterized protein</fullName>
    </submittedName>
</protein>
<comment type="caution">
    <text evidence="1">The sequence shown here is derived from an EMBL/GenBank/DDBJ whole genome shotgun (WGS) entry which is preliminary data.</text>
</comment>
<organism evidence="1 2">
    <name type="scientific">Arctium lappa</name>
    <name type="common">Greater burdock</name>
    <name type="synonym">Lappa major</name>
    <dbReference type="NCBI Taxonomy" id="4217"/>
    <lineage>
        <taxon>Eukaryota</taxon>
        <taxon>Viridiplantae</taxon>
        <taxon>Streptophyta</taxon>
        <taxon>Embryophyta</taxon>
        <taxon>Tracheophyta</taxon>
        <taxon>Spermatophyta</taxon>
        <taxon>Magnoliopsida</taxon>
        <taxon>eudicotyledons</taxon>
        <taxon>Gunneridae</taxon>
        <taxon>Pentapetalae</taxon>
        <taxon>asterids</taxon>
        <taxon>campanulids</taxon>
        <taxon>Asterales</taxon>
        <taxon>Asteraceae</taxon>
        <taxon>Carduoideae</taxon>
        <taxon>Cardueae</taxon>
        <taxon>Arctiinae</taxon>
        <taxon>Arctium</taxon>
    </lineage>
</organism>
<sequence>MNVGVSDDDNGVGSDGIPLSGNEEDDVQFRREIGDNGIGLTISWMKPVKLEEASMAYKLSERERKMKPGWLDESGGFSLE</sequence>
<name>A0ACB8ZJE3_ARCLA</name>
<dbReference type="EMBL" id="CM042056">
    <property type="protein sequence ID" value="KAI3698137.1"/>
    <property type="molecule type" value="Genomic_DNA"/>
</dbReference>
<reference evidence="2" key="1">
    <citation type="journal article" date="2022" name="Mol. Ecol. Resour.">
        <title>The genomes of chicory, endive, great burdock and yacon provide insights into Asteraceae palaeo-polyploidization history and plant inulin production.</title>
        <authorList>
            <person name="Fan W."/>
            <person name="Wang S."/>
            <person name="Wang H."/>
            <person name="Wang A."/>
            <person name="Jiang F."/>
            <person name="Liu H."/>
            <person name="Zhao H."/>
            <person name="Xu D."/>
            <person name="Zhang Y."/>
        </authorList>
    </citation>
    <scope>NUCLEOTIDE SEQUENCE [LARGE SCALE GENOMIC DNA]</scope>
    <source>
        <strain evidence="2">cv. Niubang</strain>
    </source>
</reference>
<accession>A0ACB8ZJE3</accession>
<keyword evidence="2" id="KW-1185">Reference proteome</keyword>